<evidence type="ECO:0000256" key="1">
    <source>
        <dbReference type="SAM" id="Phobius"/>
    </source>
</evidence>
<keyword evidence="1" id="KW-0812">Transmembrane</keyword>
<keyword evidence="1" id="KW-0472">Membrane</keyword>
<dbReference type="Proteomes" id="UP000663851">
    <property type="component" value="Unassembled WGS sequence"/>
</dbReference>
<reference evidence="3" key="1">
    <citation type="submission" date="2021-02" db="EMBL/GenBank/DDBJ databases">
        <authorList>
            <person name="Nowell W R."/>
        </authorList>
    </citation>
    <scope>NUCLEOTIDE SEQUENCE</scope>
</reference>
<dbReference type="Proteomes" id="UP000663862">
    <property type="component" value="Unassembled WGS sequence"/>
</dbReference>
<accession>A0A820SZU4</accession>
<feature type="transmembrane region" description="Helical" evidence="1">
    <location>
        <begin position="82"/>
        <end position="104"/>
    </location>
</feature>
<dbReference type="PANTHER" id="PTHR13800">
    <property type="entry name" value="TRANSIENT RECEPTOR POTENTIAL CATION CHANNEL, SUBFAMILY M, MEMBER 6"/>
    <property type="match status" value="1"/>
</dbReference>
<dbReference type="EMBL" id="CAJOBO010001529">
    <property type="protein sequence ID" value="CAF4386896.1"/>
    <property type="molecule type" value="Genomic_DNA"/>
</dbReference>
<organism evidence="3 5">
    <name type="scientific">Rotaria socialis</name>
    <dbReference type="NCBI Taxonomy" id="392032"/>
    <lineage>
        <taxon>Eukaryota</taxon>
        <taxon>Metazoa</taxon>
        <taxon>Spiralia</taxon>
        <taxon>Gnathifera</taxon>
        <taxon>Rotifera</taxon>
        <taxon>Eurotatoria</taxon>
        <taxon>Bdelloidea</taxon>
        <taxon>Philodinida</taxon>
        <taxon>Philodinidae</taxon>
        <taxon>Rotaria</taxon>
    </lineage>
</organism>
<name>A0A820SZU4_9BILA</name>
<evidence type="ECO:0000313" key="2">
    <source>
        <dbReference type="EMBL" id="CAF4386896.1"/>
    </source>
</evidence>
<dbReference type="GO" id="GO:0099604">
    <property type="term" value="F:ligand-gated calcium channel activity"/>
    <property type="evidence" value="ECO:0007669"/>
    <property type="project" value="TreeGrafter"/>
</dbReference>
<keyword evidence="1" id="KW-1133">Transmembrane helix</keyword>
<evidence type="ECO:0000313" key="5">
    <source>
        <dbReference type="Proteomes" id="UP000663862"/>
    </source>
</evidence>
<dbReference type="PANTHER" id="PTHR13800:SF12">
    <property type="entry name" value="TRANSIENT RECEPTOR POTENTIAL CATION CHANNEL SUBFAMILY M MEMBER-LIKE 2"/>
    <property type="match status" value="1"/>
</dbReference>
<comment type="caution">
    <text evidence="3">The sequence shown here is derived from an EMBL/GenBank/DDBJ whole genome shotgun (WGS) entry which is preliminary data.</text>
</comment>
<feature type="transmembrane region" description="Helical" evidence="1">
    <location>
        <begin position="20"/>
        <end position="38"/>
    </location>
</feature>
<evidence type="ECO:0000313" key="3">
    <source>
        <dbReference type="EMBL" id="CAF4458162.1"/>
    </source>
</evidence>
<evidence type="ECO:0000313" key="4">
    <source>
        <dbReference type="EMBL" id="CAF4683067.1"/>
    </source>
</evidence>
<proteinExistence type="predicted"/>
<dbReference type="GO" id="GO:0005886">
    <property type="term" value="C:plasma membrane"/>
    <property type="evidence" value="ECO:0007669"/>
    <property type="project" value="TreeGrafter"/>
</dbReference>
<dbReference type="Proteomes" id="UP000663848">
    <property type="component" value="Unassembled WGS sequence"/>
</dbReference>
<dbReference type="EMBL" id="CAJOBQ010001124">
    <property type="protein sequence ID" value="CAF4458162.1"/>
    <property type="molecule type" value="Genomic_DNA"/>
</dbReference>
<evidence type="ECO:0008006" key="6">
    <source>
        <dbReference type="Google" id="ProtNLM"/>
    </source>
</evidence>
<gene>
    <name evidence="2" type="ORF">HFQ381_LOCUS19131</name>
    <name evidence="4" type="ORF">QYT958_LOCUS16742</name>
    <name evidence="3" type="ORF">TSG867_LOCUS17567</name>
</gene>
<dbReference type="EMBL" id="CAJOBR010002454">
    <property type="protein sequence ID" value="CAF4683067.1"/>
    <property type="molecule type" value="Genomic_DNA"/>
</dbReference>
<protein>
    <recommendedName>
        <fullName evidence="6">Ion transport domain-containing protein</fullName>
    </recommendedName>
</protein>
<dbReference type="InterPro" id="IPR050927">
    <property type="entry name" value="TRPM"/>
</dbReference>
<feature type="transmembrane region" description="Helical" evidence="1">
    <location>
        <begin position="161"/>
        <end position="182"/>
    </location>
</feature>
<dbReference type="AlphaFoldDB" id="A0A820SZU4"/>
<sequence>MYESYNPAESQLILLMERSFDIALFGLFYAGIIMRYFVKTRPELLTPARITLAIDLELWYLRSLKFVISHSYLGPKLMMIKAMIHDLASFLYVIFVLITAYGVASRAMLMPKQVEFNVPSIVSRILYPPYSFLFGASDKVLENATNSNDEDYVPETAATHALLAVHMLFVSILMLNLLIAVFGSSEEEDRMVQCFDAVADDDEFKNKAAFLLSDEQSSNGELFEEYNIKQTPACLFLQDNKQVELAYFQRRDLQNGVKTTIRRLLGQA</sequence>